<evidence type="ECO:0000256" key="1">
    <source>
        <dbReference type="ARBA" id="ARBA00022443"/>
    </source>
</evidence>
<dbReference type="AlphaFoldDB" id="A0A6A5ZLA3"/>
<name>A0A6A5ZLA3_9PLEO</name>
<dbReference type="EMBL" id="ML977315">
    <property type="protein sequence ID" value="KAF2119228.1"/>
    <property type="molecule type" value="Genomic_DNA"/>
</dbReference>
<sequence>MPAQEPTQRQPQHQVQHVEPPQVYPQVQCIRNGRSHATDAWELPVKKGEVLDDLGDIGNGWRYCRNKRGQQGYVHTSWLDFNYGRHTKDHYQHFAELTSTIFEARALTAFPDLSGFASLCAEKTCKATKDDANGIGICAHALEKVLRGSGHYTVDFLKDERVKWHPDKFARLCHPDYQESLKKKAECMFVFFGMLLDVLEFQSS</sequence>
<dbReference type="Pfam" id="PF00018">
    <property type="entry name" value="SH3_1"/>
    <property type="match status" value="1"/>
</dbReference>
<dbReference type="SUPFAM" id="SSF50044">
    <property type="entry name" value="SH3-domain"/>
    <property type="match status" value="1"/>
</dbReference>
<keyword evidence="1" id="KW-0728">SH3 domain</keyword>
<dbReference type="Proteomes" id="UP000799770">
    <property type="component" value="Unassembled WGS sequence"/>
</dbReference>
<organism evidence="4 5">
    <name type="scientific">Lophiotrema nucula</name>
    <dbReference type="NCBI Taxonomy" id="690887"/>
    <lineage>
        <taxon>Eukaryota</taxon>
        <taxon>Fungi</taxon>
        <taxon>Dikarya</taxon>
        <taxon>Ascomycota</taxon>
        <taxon>Pezizomycotina</taxon>
        <taxon>Dothideomycetes</taxon>
        <taxon>Pleosporomycetidae</taxon>
        <taxon>Pleosporales</taxon>
        <taxon>Lophiotremataceae</taxon>
        <taxon>Lophiotrema</taxon>
    </lineage>
</organism>
<evidence type="ECO:0000313" key="5">
    <source>
        <dbReference type="Proteomes" id="UP000799770"/>
    </source>
</evidence>
<accession>A0A6A5ZLA3</accession>
<feature type="domain" description="SH3" evidence="3">
    <location>
        <begin position="37"/>
        <end position="74"/>
    </location>
</feature>
<evidence type="ECO:0000256" key="2">
    <source>
        <dbReference type="SAM" id="MobiDB-lite"/>
    </source>
</evidence>
<proteinExistence type="predicted"/>
<reference evidence="4" key="1">
    <citation type="journal article" date="2020" name="Stud. Mycol.">
        <title>101 Dothideomycetes genomes: a test case for predicting lifestyles and emergence of pathogens.</title>
        <authorList>
            <person name="Haridas S."/>
            <person name="Albert R."/>
            <person name="Binder M."/>
            <person name="Bloem J."/>
            <person name="Labutti K."/>
            <person name="Salamov A."/>
            <person name="Andreopoulos B."/>
            <person name="Baker S."/>
            <person name="Barry K."/>
            <person name="Bills G."/>
            <person name="Bluhm B."/>
            <person name="Cannon C."/>
            <person name="Castanera R."/>
            <person name="Culley D."/>
            <person name="Daum C."/>
            <person name="Ezra D."/>
            <person name="Gonzalez J."/>
            <person name="Henrissat B."/>
            <person name="Kuo A."/>
            <person name="Liang C."/>
            <person name="Lipzen A."/>
            <person name="Lutzoni F."/>
            <person name="Magnuson J."/>
            <person name="Mondo S."/>
            <person name="Nolan M."/>
            <person name="Ohm R."/>
            <person name="Pangilinan J."/>
            <person name="Park H.-J."/>
            <person name="Ramirez L."/>
            <person name="Alfaro M."/>
            <person name="Sun H."/>
            <person name="Tritt A."/>
            <person name="Yoshinaga Y."/>
            <person name="Zwiers L.-H."/>
            <person name="Turgeon B."/>
            <person name="Goodwin S."/>
            <person name="Spatafora J."/>
            <person name="Crous P."/>
            <person name="Grigoriev I."/>
        </authorList>
    </citation>
    <scope>NUCLEOTIDE SEQUENCE</scope>
    <source>
        <strain evidence="4">CBS 627.86</strain>
    </source>
</reference>
<dbReference type="Gene3D" id="2.30.30.40">
    <property type="entry name" value="SH3 Domains"/>
    <property type="match status" value="1"/>
</dbReference>
<evidence type="ECO:0000313" key="4">
    <source>
        <dbReference type="EMBL" id="KAF2119228.1"/>
    </source>
</evidence>
<dbReference type="InterPro" id="IPR036028">
    <property type="entry name" value="SH3-like_dom_sf"/>
</dbReference>
<dbReference type="OrthoDB" id="3797359at2759"/>
<keyword evidence="5" id="KW-1185">Reference proteome</keyword>
<feature type="region of interest" description="Disordered" evidence="2">
    <location>
        <begin position="1"/>
        <end position="21"/>
    </location>
</feature>
<evidence type="ECO:0000259" key="3">
    <source>
        <dbReference type="Pfam" id="PF00018"/>
    </source>
</evidence>
<gene>
    <name evidence="4" type="ORF">BDV96DRAFT_642265</name>
</gene>
<dbReference type="InterPro" id="IPR001452">
    <property type="entry name" value="SH3_domain"/>
</dbReference>
<protein>
    <recommendedName>
        <fullName evidence="3">SH3 domain-containing protein</fullName>
    </recommendedName>
</protein>